<name>H6L907_SAPGL</name>
<gene>
    <name evidence="1" type="ordered locus">SGRA_0404</name>
</gene>
<dbReference type="RefSeq" id="WP_014373390.1">
    <property type="nucleotide sequence ID" value="NC_016940.1"/>
</dbReference>
<evidence type="ECO:0000313" key="1">
    <source>
        <dbReference type="EMBL" id="AFC23143.1"/>
    </source>
</evidence>
<protein>
    <submittedName>
        <fullName evidence="1">Uncharacterized protein</fullName>
    </submittedName>
</protein>
<dbReference type="Proteomes" id="UP000007519">
    <property type="component" value="Chromosome"/>
</dbReference>
<dbReference type="STRING" id="984262.SGRA_0404"/>
<organism evidence="1 2">
    <name type="scientific">Saprospira grandis (strain Lewin)</name>
    <dbReference type="NCBI Taxonomy" id="984262"/>
    <lineage>
        <taxon>Bacteria</taxon>
        <taxon>Pseudomonadati</taxon>
        <taxon>Bacteroidota</taxon>
        <taxon>Saprospiria</taxon>
        <taxon>Saprospirales</taxon>
        <taxon>Saprospiraceae</taxon>
        <taxon>Saprospira</taxon>
    </lineage>
</organism>
<reference evidence="1 2" key="1">
    <citation type="journal article" date="2012" name="Stand. Genomic Sci.">
        <title>Complete genome sequencing and analysis of Saprospira grandis str. Lewin, a predatory marine bacterium.</title>
        <authorList>
            <person name="Saw J.H."/>
            <person name="Yuryev A."/>
            <person name="Kanbe M."/>
            <person name="Hou S."/>
            <person name="Young A.G."/>
            <person name="Aizawa S."/>
            <person name="Alam M."/>
        </authorList>
    </citation>
    <scope>NUCLEOTIDE SEQUENCE [LARGE SCALE GENOMIC DNA]</scope>
    <source>
        <strain evidence="1 2">Lewin</strain>
    </source>
</reference>
<accession>H6L907</accession>
<proteinExistence type="predicted"/>
<dbReference type="KEGG" id="sgn:SGRA_0404"/>
<dbReference type="AlphaFoldDB" id="H6L907"/>
<evidence type="ECO:0000313" key="2">
    <source>
        <dbReference type="Proteomes" id="UP000007519"/>
    </source>
</evidence>
<dbReference type="HOGENOM" id="CLU_1721066_0_0_10"/>
<sequence length="153" mass="17506">MQLDQKMQDYKLSKKMLKAFYGISYPTLRKRLRAAGLDHFIGRRKFLFAEFLLIFKALGQPTAILEEVSELNLIYEQLISLGLLKGQSQNNLPQKDQKKTAQSKKVNYLAAIASPLTYLNRFISLYYKIYLAGLAALYPSPKKNRNKIELAAA</sequence>
<dbReference type="EMBL" id="CP002831">
    <property type="protein sequence ID" value="AFC23143.1"/>
    <property type="molecule type" value="Genomic_DNA"/>
</dbReference>
<keyword evidence="2" id="KW-1185">Reference proteome</keyword>